<reference evidence="7 8" key="1">
    <citation type="journal article" date="2016" name="Nat. Commun.">
        <title>Thousands of microbial genomes shed light on interconnected biogeochemical processes in an aquifer system.</title>
        <authorList>
            <person name="Anantharaman K."/>
            <person name="Brown C.T."/>
            <person name="Hug L.A."/>
            <person name="Sharon I."/>
            <person name="Castelle C.J."/>
            <person name="Probst A.J."/>
            <person name="Thomas B.C."/>
            <person name="Singh A."/>
            <person name="Wilkins M.J."/>
            <person name="Karaoz U."/>
            <person name="Brodie E.L."/>
            <person name="Williams K.H."/>
            <person name="Hubbard S.S."/>
            <person name="Banfield J.F."/>
        </authorList>
    </citation>
    <scope>NUCLEOTIDE SEQUENCE [LARGE SCALE GENOMIC DNA]</scope>
</reference>
<dbReference type="Pfam" id="PF01016">
    <property type="entry name" value="Ribosomal_L27"/>
    <property type="match status" value="1"/>
</dbReference>
<evidence type="ECO:0000256" key="6">
    <source>
        <dbReference type="SAM" id="MobiDB-lite"/>
    </source>
</evidence>
<comment type="caution">
    <text evidence="7">The sequence shown here is derived from an EMBL/GenBank/DDBJ whole genome shotgun (WGS) entry which is preliminary data.</text>
</comment>
<dbReference type="InterPro" id="IPR018261">
    <property type="entry name" value="Ribosomal_bL27_CS"/>
</dbReference>
<dbReference type="Gene3D" id="2.40.50.100">
    <property type="match status" value="1"/>
</dbReference>
<keyword evidence="3" id="KW-0687">Ribonucleoprotein</keyword>
<evidence type="ECO:0000313" key="7">
    <source>
        <dbReference type="EMBL" id="OGY10397.1"/>
    </source>
</evidence>
<proteinExistence type="inferred from homology"/>
<dbReference type="PANTHER" id="PTHR15893:SF0">
    <property type="entry name" value="LARGE RIBOSOMAL SUBUNIT PROTEIN BL27M"/>
    <property type="match status" value="1"/>
</dbReference>
<dbReference type="EMBL" id="MHBZ01000036">
    <property type="protein sequence ID" value="OGY10397.1"/>
    <property type="molecule type" value="Genomic_DNA"/>
</dbReference>
<dbReference type="GO" id="GO:0022625">
    <property type="term" value="C:cytosolic large ribosomal subunit"/>
    <property type="evidence" value="ECO:0007669"/>
    <property type="project" value="TreeGrafter"/>
</dbReference>
<evidence type="ECO:0000256" key="3">
    <source>
        <dbReference type="ARBA" id="ARBA00023274"/>
    </source>
</evidence>
<dbReference type="PROSITE" id="PS00831">
    <property type="entry name" value="RIBOSOMAL_L27"/>
    <property type="match status" value="1"/>
</dbReference>
<dbReference type="GO" id="GO:0006412">
    <property type="term" value="P:translation"/>
    <property type="evidence" value="ECO:0007669"/>
    <property type="project" value="InterPro"/>
</dbReference>
<protein>
    <recommendedName>
        <fullName evidence="4">Large ribosomal subunit protein bL27</fullName>
    </recommendedName>
    <alternativeName>
        <fullName evidence="5">50S ribosomal protein L27</fullName>
    </alternativeName>
</protein>
<dbReference type="InterPro" id="IPR001684">
    <property type="entry name" value="Ribosomal_bL27"/>
</dbReference>
<keyword evidence="2 7" id="KW-0689">Ribosomal protein</keyword>
<gene>
    <name evidence="7" type="primary">rpmA</name>
    <name evidence="7" type="ORF">A3D26_03745</name>
</gene>
<evidence type="ECO:0000256" key="4">
    <source>
        <dbReference type="ARBA" id="ARBA00035175"/>
    </source>
</evidence>
<feature type="compositionally biased region" description="Basic residues" evidence="6">
    <location>
        <begin position="1"/>
        <end position="19"/>
    </location>
</feature>
<evidence type="ECO:0000256" key="2">
    <source>
        <dbReference type="ARBA" id="ARBA00022980"/>
    </source>
</evidence>
<dbReference type="Proteomes" id="UP000178319">
    <property type="component" value="Unassembled WGS sequence"/>
</dbReference>
<dbReference type="SUPFAM" id="SSF110324">
    <property type="entry name" value="Ribosomal L27 protein-like"/>
    <property type="match status" value="1"/>
</dbReference>
<comment type="similarity">
    <text evidence="1">Belongs to the bacterial ribosomal protein bL27 family.</text>
</comment>
<organism evidence="7 8">
    <name type="scientific">Candidatus Blackburnbacteria bacterium RIFCSPHIGHO2_02_FULL_44_20</name>
    <dbReference type="NCBI Taxonomy" id="1797516"/>
    <lineage>
        <taxon>Bacteria</taxon>
        <taxon>Candidatus Blackburniibacteriota</taxon>
    </lineage>
</organism>
<evidence type="ECO:0000313" key="8">
    <source>
        <dbReference type="Proteomes" id="UP000178319"/>
    </source>
</evidence>
<dbReference type="PRINTS" id="PR00063">
    <property type="entry name" value="RIBOSOMALL27"/>
</dbReference>
<dbReference type="GO" id="GO:0003735">
    <property type="term" value="F:structural constituent of ribosome"/>
    <property type="evidence" value="ECO:0007669"/>
    <property type="project" value="InterPro"/>
</dbReference>
<evidence type="ECO:0000256" key="1">
    <source>
        <dbReference type="ARBA" id="ARBA00010797"/>
    </source>
</evidence>
<feature type="region of interest" description="Disordered" evidence="6">
    <location>
        <begin position="1"/>
        <end position="25"/>
    </location>
</feature>
<dbReference type="PANTHER" id="PTHR15893">
    <property type="entry name" value="RIBOSOMAL PROTEIN L27"/>
    <property type="match status" value="1"/>
</dbReference>
<name>A0A1G1V4V7_9BACT</name>
<dbReference type="AlphaFoldDB" id="A0A1G1V4V7"/>
<dbReference type="STRING" id="1797516.A3D26_03745"/>
<sequence length="81" mass="8424">MAKKKAGGKVRQKGNRRGKSLGLKISGGEKVSAGSVLIRQRGTKFHAGDGVKVGRDHTLYATVSGSVKFKTQRGSSVVAVG</sequence>
<evidence type="ECO:0000256" key="5">
    <source>
        <dbReference type="ARBA" id="ARBA00035477"/>
    </source>
</evidence>
<accession>A0A1G1V4V7</accession>